<gene>
    <name evidence="1" type="ORF">OG699_24510</name>
</gene>
<reference evidence="1" key="1">
    <citation type="submission" date="2022-10" db="EMBL/GenBank/DDBJ databases">
        <title>The complete genomes of actinobacterial strains from the NBC collection.</title>
        <authorList>
            <person name="Joergensen T.S."/>
            <person name="Alvarez Arevalo M."/>
            <person name="Sterndorff E.B."/>
            <person name="Faurdal D."/>
            <person name="Vuksanovic O."/>
            <person name="Mourched A.-S."/>
            <person name="Charusanti P."/>
            <person name="Shaw S."/>
            <person name="Blin K."/>
            <person name="Weber T."/>
        </authorList>
    </citation>
    <scope>NUCLEOTIDE SEQUENCE</scope>
    <source>
        <strain evidence="1">NBC_01393</strain>
    </source>
</reference>
<organism evidence="1">
    <name type="scientific">Streptomyces sp. NBC_01393</name>
    <dbReference type="NCBI Taxonomy" id="2903851"/>
    <lineage>
        <taxon>Bacteria</taxon>
        <taxon>Bacillati</taxon>
        <taxon>Actinomycetota</taxon>
        <taxon>Actinomycetes</taxon>
        <taxon>Kitasatosporales</taxon>
        <taxon>Streptomycetaceae</taxon>
        <taxon>Streptomyces</taxon>
    </lineage>
</organism>
<accession>A0AAU3I2R3</accession>
<name>A0AAU3I2R3_9ACTN</name>
<evidence type="ECO:0000313" key="1">
    <source>
        <dbReference type="EMBL" id="WTZ10861.1"/>
    </source>
</evidence>
<dbReference type="AlphaFoldDB" id="A0AAU3I2R3"/>
<proteinExistence type="predicted"/>
<dbReference type="EMBL" id="CP109546">
    <property type="protein sequence ID" value="WTZ10861.1"/>
    <property type="molecule type" value="Genomic_DNA"/>
</dbReference>
<protein>
    <submittedName>
        <fullName evidence="1">Uncharacterized protein</fullName>
    </submittedName>
</protein>
<sequence>MSGREGQPRVLLQALGRWGSGWGWGRRLRGCGAEGCGAAGLRG</sequence>